<dbReference type="RefSeq" id="XP_019021972.1">
    <property type="nucleotide sequence ID" value="XM_019169794.1"/>
</dbReference>
<dbReference type="AlphaFoldDB" id="A0A0E9NER6"/>
<dbReference type="InterPro" id="IPR015421">
    <property type="entry name" value="PyrdxlP-dep_Trfase_major"/>
</dbReference>
<dbReference type="GO" id="GO:0016740">
    <property type="term" value="F:transferase activity"/>
    <property type="evidence" value="ECO:0007669"/>
    <property type="project" value="UniProtKB-KW"/>
</dbReference>
<evidence type="ECO:0000313" key="6">
    <source>
        <dbReference type="EMBL" id="GAO48352.1"/>
    </source>
</evidence>
<comment type="caution">
    <text evidence="6">The sequence shown here is derived from an EMBL/GenBank/DDBJ whole genome shotgun (WGS) entry which is preliminary data.</text>
</comment>
<reference evidence="6 7" key="1">
    <citation type="journal article" date="2011" name="J. Gen. Appl. Microbiol.">
        <title>Draft genome sequencing of the enigmatic yeast Saitoella complicata.</title>
        <authorList>
            <person name="Nishida H."/>
            <person name="Hamamoto M."/>
            <person name="Sugiyama J."/>
        </authorList>
    </citation>
    <scope>NUCLEOTIDE SEQUENCE [LARGE SCALE GENOMIC DNA]</scope>
    <source>
        <strain evidence="6 7">NRRL Y-17804</strain>
    </source>
</reference>
<keyword evidence="3" id="KW-0808">Transferase</keyword>
<reference evidence="6 7" key="3">
    <citation type="journal article" date="2015" name="Genome Announc.">
        <title>Draft Genome Sequence of the Archiascomycetous Yeast Saitoella complicata.</title>
        <authorList>
            <person name="Yamauchi K."/>
            <person name="Kondo S."/>
            <person name="Hamamoto M."/>
            <person name="Takahashi Y."/>
            <person name="Ogura Y."/>
            <person name="Hayashi T."/>
            <person name="Nishida H."/>
        </authorList>
    </citation>
    <scope>NUCLEOTIDE SEQUENCE [LARGE SCALE GENOMIC DNA]</scope>
    <source>
        <strain evidence="6 7">NRRL Y-17804</strain>
    </source>
</reference>
<evidence type="ECO:0000259" key="5">
    <source>
        <dbReference type="Pfam" id="PF00155"/>
    </source>
</evidence>
<evidence type="ECO:0000313" key="7">
    <source>
        <dbReference type="Proteomes" id="UP000033140"/>
    </source>
</evidence>
<dbReference type="STRING" id="698492.A0A0E9NER6"/>
<evidence type="ECO:0000256" key="2">
    <source>
        <dbReference type="ARBA" id="ARBA00010008"/>
    </source>
</evidence>
<dbReference type="Pfam" id="PF00155">
    <property type="entry name" value="Aminotran_1_2"/>
    <property type="match status" value="1"/>
</dbReference>
<evidence type="ECO:0000256" key="1">
    <source>
        <dbReference type="ARBA" id="ARBA00001933"/>
    </source>
</evidence>
<dbReference type="Proteomes" id="UP000033140">
    <property type="component" value="Unassembled WGS sequence"/>
</dbReference>
<dbReference type="OMA" id="GTHEYCD"/>
<comment type="similarity">
    <text evidence="2">Belongs to the class-II pyridoxal-phosphate-dependent aminotransferase family. BioF subfamily.</text>
</comment>
<comment type="cofactor">
    <cofactor evidence="1">
        <name>pyridoxal 5'-phosphate</name>
        <dbReference type="ChEBI" id="CHEBI:597326"/>
    </cofactor>
</comment>
<reference evidence="6 7" key="2">
    <citation type="journal article" date="2014" name="J. Gen. Appl. Microbiol.">
        <title>The early diverging ascomycetous budding yeast Saitoella complicata has three histone deacetylases belonging to the Clr6, Hos2, and Rpd3 lineages.</title>
        <authorList>
            <person name="Nishida H."/>
            <person name="Matsumoto T."/>
            <person name="Kondo S."/>
            <person name="Hamamoto M."/>
            <person name="Yoshikawa H."/>
        </authorList>
    </citation>
    <scope>NUCLEOTIDE SEQUENCE [LARGE SCALE GENOMIC DNA]</scope>
    <source>
        <strain evidence="6 7">NRRL Y-17804</strain>
    </source>
</reference>
<dbReference type="Gene3D" id="3.90.1150.10">
    <property type="entry name" value="Aspartate Aminotransferase, domain 1"/>
    <property type="match status" value="1"/>
</dbReference>
<dbReference type="SUPFAM" id="SSF53383">
    <property type="entry name" value="PLP-dependent transferases"/>
    <property type="match status" value="1"/>
</dbReference>
<keyword evidence="4" id="KW-0663">Pyridoxal phosphate</keyword>
<dbReference type="InterPro" id="IPR015424">
    <property type="entry name" value="PyrdxlP-dep_Trfase"/>
</dbReference>
<dbReference type="InterPro" id="IPR015422">
    <property type="entry name" value="PyrdxlP-dep_Trfase_small"/>
</dbReference>
<keyword evidence="7" id="KW-1185">Reference proteome</keyword>
<gene>
    <name evidence="6" type="ORF">G7K_2525-t1</name>
</gene>
<proteinExistence type="inferred from homology"/>
<dbReference type="InterPro" id="IPR050087">
    <property type="entry name" value="AON_synthase_class-II"/>
</dbReference>
<dbReference type="EMBL" id="BACD03000014">
    <property type="protein sequence ID" value="GAO48352.1"/>
    <property type="molecule type" value="Genomic_DNA"/>
</dbReference>
<dbReference type="InterPro" id="IPR004839">
    <property type="entry name" value="Aminotransferase_I/II_large"/>
</dbReference>
<protein>
    <recommendedName>
        <fullName evidence="5">Aminotransferase class I/classII large domain-containing protein</fullName>
    </recommendedName>
</protein>
<dbReference type="GO" id="GO:0009102">
    <property type="term" value="P:biotin biosynthetic process"/>
    <property type="evidence" value="ECO:0007669"/>
    <property type="project" value="TreeGrafter"/>
</dbReference>
<organism evidence="6 7">
    <name type="scientific">Saitoella complicata (strain BCRC 22490 / CBS 7301 / JCM 7358 / NBRC 10748 / NRRL Y-17804)</name>
    <dbReference type="NCBI Taxonomy" id="698492"/>
    <lineage>
        <taxon>Eukaryota</taxon>
        <taxon>Fungi</taxon>
        <taxon>Dikarya</taxon>
        <taxon>Ascomycota</taxon>
        <taxon>Taphrinomycotina</taxon>
        <taxon>Taphrinomycotina incertae sedis</taxon>
        <taxon>Saitoella</taxon>
    </lineage>
</organism>
<name>A0A0E9NER6_SAICN</name>
<dbReference type="PANTHER" id="PTHR13693">
    <property type="entry name" value="CLASS II AMINOTRANSFERASE/8-AMINO-7-OXONONANOATE SYNTHASE"/>
    <property type="match status" value="1"/>
</dbReference>
<dbReference type="Gene3D" id="3.40.640.10">
    <property type="entry name" value="Type I PLP-dependent aspartate aminotransferase-like (Major domain)"/>
    <property type="match status" value="1"/>
</dbReference>
<dbReference type="GO" id="GO:0030170">
    <property type="term" value="F:pyridoxal phosphate binding"/>
    <property type="evidence" value="ECO:0007669"/>
    <property type="project" value="InterPro"/>
</dbReference>
<dbReference type="PANTHER" id="PTHR13693:SF77">
    <property type="entry name" value="8-AMINO-7-OXONONANOATE SYNTHASE"/>
    <property type="match status" value="1"/>
</dbReference>
<feature type="domain" description="Aminotransferase class I/classII large" evidence="5">
    <location>
        <begin position="32"/>
        <end position="392"/>
    </location>
</feature>
<evidence type="ECO:0000256" key="4">
    <source>
        <dbReference type="ARBA" id="ARBA00022898"/>
    </source>
</evidence>
<dbReference type="OrthoDB" id="2382073at2759"/>
<sequence>MRLSDSLEAALSNRKRASRLRRLSLSPPESSDFSSNDFLSLSTSERLHSIFLTELNKVAPRLGSGGSRLLDGNSTYAEDLEARIAGFHGAPTGLLFNSGYDANVGFFSCVPQKGDYVIYDALIHASVHDGFRASRIKAARAFKHNDVASLKFQLEKLRLEDTRVQSGEANVFIAVEALYSMDGDLSPLSDIITIMDAELPRGNAYLVLDEAHSTGVYGDHGRGWASLLTPQQQQRIYARLHTFGKALATNGAILLCREPILKEYLINYARPLIYSTAMSYPTLVSIAAVYNMLQHGETRRLQKHLHSLISKLSSLLGRLPSTPLFTLPSLPLQSPILPLITLHPRQLADVLQKQGFNVRAICWPTVEKDKERVRVCLHAGNKEEEVTALVKAVGRWLIEKEVEEMPRAKL</sequence>
<evidence type="ECO:0000256" key="3">
    <source>
        <dbReference type="ARBA" id="ARBA00022679"/>
    </source>
</evidence>
<accession>A0A0E9NER6</accession>